<feature type="active site" evidence="4">
    <location>
        <position position="169"/>
    </location>
</feature>
<keyword evidence="2" id="KW-0560">Oxidoreductase</keyword>
<evidence type="ECO:0000256" key="4">
    <source>
        <dbReference type="PIRSR" id="PIRSR000103-1"/>
    </source>
</evidence>
<dbReference type="PANTHER" id="PTHR43060:SF15">
    <property type="entry name" value="3-HYDROXYISOBUTYRATE DEHYDROGENASE-LIKE 1, MITOCHONDRIAL-RELATED"/>
    <property type="match status" value="1"/>
</dbReference>
<evidence type="ECO:0000313" key="7">
    <source>
        <dbReference type="EMBL" id="GAC70341.1"/>
    </source>
</evidence>
<evidence type="ECO:0000256" key="3">
    <source>
        <dbReference type="ARBA" id="ARBA00023027"/>
    </source>
</evidence>
<dbReference type="OrthoDB" id="3185659at2"/>
<name>M0QQ26_9ACTN</name>
<feature type="domain" description="3-hydroxyisobutyrate dehydrogenase-like NAD-binding" evidence="6">
    <location>
        <begin position="163"/>
        <end position="255"/>
    </location>
</feature>
<accession>M0QQ26</accession>
<organism evidence="7 8">
    <name type="scientific">Gordonia soli NBRC 108243</name>
    <dbReference type="NCBI Taxonomy" id="1223545"/>
    <lineage>
        <taxon>Bacteria</taxon>
        <taxon>Bacillati</taxon>
        <taxon>Actinomycetota</taxon>
        <taxon>Actinomycetes</taxon>
        <taxon>Mycobacteriales</taxon>
        <taxon>Gordoniaceae</taxon>
        <taxon>Gordonia</taxon>
    </lineage>
</organism>
<evidence type="ECO:0000313" key="8">
    <source>
        <dbReference type="Proteomes" id="UP000011666"/>
    </source>
</evidence>
<feature type="domain" description="6-phosphogluconate dehydrogenase NADP-binding" evidence="5">
    <location>
        <begin position="5"/>
        <end position="158"/>
    </location>
</feature>
<dbReference type="GO" id="GO:0051287">
    <property type="term" value="F:NAD binding"/>
    <property type="evidence" value="ECO:0007669"/>
    <property type="project" value="InterPro"/>
</dbReference>
<dbReference type="EMBL" id="BANX01000034">
    <property type="protein sequence ID" value="GAC70341.1"/>
    <property type="molecule type" value="Genomic_DNA"/>
</dbReference>
<dbReference type="InterPro" id="IPR029154">
    <property type="entry name" value="HIBADH-like_NADP-bd"/>
</dbReference>
<evidence type="ECO:0000256" key="2">
    <source>
        <dbReference type="ARBA" id="ARBA00023002"/>
    </source>
</evidence>
<dbReference type="InterPro" id="IPR008927">
    <property type="entry name" value="6-PGluconate_DH-like_C_sf"/>
</dbReference>
<reference evidence="7 8" key="1">
    <citation type="submission" date="2013-01" db="EMBL/GenBank/DDBJ databases">
        <title>Whole genome shotgun sequence of Gordonia soli NBRC 108243.</title>
        <authorList>
            <person name="Isaki-Nakamura S."/>
            <person name="Hosoyama A."/>
            <person name="Tsuchikane K."/>
            <person name="Ando Y."/>
            <person name="Baba S."/>
            <person name="Ohji S."/>
            <person name="Hamada M."/>
            <person name="Tamura T."/>
            <person name="Yamazoe A."/>
            <person name="Yamazaki S."/>
            <person name="Fujita N."/>
        </authorList>
    </citation>
    <scope>NUCLEOTIDE SEQUENCE [LARGE SCALE GENOMIC DNA]</scope>
    <source>
        <strain evidence="7 8">NBRC 108243</strain>
    </source>
</reference>
<keyword evidence="3" id="KW-0520">NAD</keyword>
<dbReference type="Proteomes" id="UP000011666">
    <property type="component" value="Unassembled WGS sequence"/>
</dbReference>
<dbReference type="AlphaFoldDB" id="M0QQ26"/>
<dbReference type="GO" id="GO:0016491">
    <property type="term" value="F:oxidoreductase activity"/>
    <property type="evidence" value="ECO:0007669"/>
    <property type="project" value="UniProtKB-KW"/>
</dbReference>
<dbReference type="InterPro" id="IPR013328">
    <property type="entry name" value="6PGD_dom2"/>
</dbReference>
<dbReference type="GO" id="GO:0050661">
    <property type="term" value="F:NADP binding"/>
    <property type="evidence" value="ECO:0007669"/>
    <property type="project" value="InterPro"/>
</dbReference>
<dbReference type="InterPro" id="IPR036291">
    <property type="entry name" value="NAD(P)-bd_dom_sf"/>
</dbReference>
<dbReference type="PIRSF" id="PIRSF000103">
    <property type="entry name" value="HIBADH"/>
    <property type="match status" value="1"/>
</dbReference>
<sequence>MADNRIGFIGAGKIGEPMVERLLTAGHQTTVHARRPEVRARLADAGAAVTGTADDVGDADIVIACVFDDSQLAEVATPIIARMSAGSVFVSHTTGNPRTILDLSAAARRRGVAVVDAPFSGTPEDIRKGKLTVLLGGEDDAVDRVEAIVGAYASTLHRIGPTGTALAAKLINNALFAACTQITLSALAAGRELGIPQAALLDLLADTSGGSTAAGYIARSGHDAETYGRRVGRYLTKDLDVARIAATDLGVDIEDLLAAARLGPIDLGEPTPQVRSS</sequence>
<dbReference type="InterPro" id="IPR015815">
    <property type="entry name" value="HIBADH-related"/>
</dbReference>
<dbReference type="Pfam" id="PF14833">
    <property type="entry name" value="NAD_binding_11"/>
    <property type="match status" value="1"/>
</dbReference>
<dbReference type="InterPro" id="IPR006115">
    <property type="entry name" value="6PGDH_NADP-bd"/>
</dbReference>
<dbReference type="eggNOG" id="COG2084">
    <property type="taxonomic scope" value="Bacteria"/>
</dbReference>
<evidence type="ECO:0000259" key="6">
    <source>
        <dbReference type="Pfam" id="PF14833"/>
    </source>
</evidence>
<proteinExistence type="inferred from homology"/>
<keyword evidence="8" id="KW-1185">Reference proteome</keyword>
<dbReference type="STRING" id="1223545.GS4_34_00270"/>
<dbReference type="PANTHER" id="PTHR43060">
    <property type="entry name" value="3-HYDROXYISOBUTYRATE DEHYDROGENASE-LIKE 1, MITOCHONDRIAL-RELATED"/>
    <property type="match status" value="1"/>
</dbReference>
<dbReference type="Gene3D" id="3.40.50.720">
    <property type="entry name" value="NAD(P)-binding Rossmann-like Domain"/>
    <property type="match status" value="1"/>
</dbReference>
<protein>
    <submittedName>
        <fullName evidence="7">Putative oxidoreductase</fullName>
    </submittedName>
</protein>
<gene>
    <name evidence="7" type="ORF">GS4_34_00270</name>
</gene>
<comment type="caution">
    <text evidence="7">The sequence shown here is derived from an EMBL/GenBank/DDBJ whole genome shotgun (WGS) entry which is preliminary data.</text>
</comment>
<dbReference type="SUPFAM" id="SSF48179">
    <property type="entry name" value="6-phosphogluconate dehydrogenase C-terminal domain-like"/>
    <property type="match status" value="1"/>
</dbReference>
<comment type="similarity">
    <text evidence="1">Belongs to the HIBADH-related family.</text>
</comment>
<evidence type="ECO:0000259" key="5">
    <source>
        <dbReference type="Pfam" id="PF03446"/>
    </source>
</evidence>
<dbReference type="Pfam" id="PF03446">
    <property type="entry name" value="NAD_binding_2"/>
    <property type="match status" value="1"/>
</dbReference>
<evidence type="ECO:0000256" key="1">
    <source>
        <dbReference type="ARBA" id="ARBA00009080"/>
    </source>
</evidence>
<dbReference type="Gene3D" id="1.10.1040.10">
    <property type="entry name" value="N-(1-d-carboxylethyl)-l-norvaline Dehydrogenase, domain 2"/>
    <property type="match status" value="1"/>
</dbReference>
<dbReference type="SUPFAM" id="SSF51735">
    <property type="entry name" value="NAD(P)-binding Rossmann-fold domains"/>
    <property type="match status" value="1"/>
</dbReference>